<accession>A0A0L0UVD0</accession>
<dbReference type="EMBL" id="AJIL01000240">
    <property type="protein sequence ID" value="KNE90724.1"/>
    <property type="molecule type" value="Genomic_DNA"/>
</dbReference>
<evidence type="ECO:0000256" key="1">
    <source>
        <dbReference type="SAM" id="MobiDB-lite"/>
    </source>
</evidence>
<evidence type="ECO:0000313" key="2">
    <source>
        <dbReference type="EMBL" id="KNE90724.1"/>
    </source>
</evidence>
<proteinExistence type="predicted"/>
<name>A0A0L0UVD0_9BASI</name>
<feature type="region of interest" description="Disordered" evidence="1">
    <location>
        <begin position="1"/>
        <end position="109"/>
    </location>
</feature>
<gene>
    <name evidence="2" type="ORF">PSTG_15830</name>
</gene>
<comment type="caution">
    <text evidence="2">The sequence shown here is derived from an EMBL/GenBank/DDBJ whole genome shotgun (WGS) entry which is preliminary data.</text>
</comment>
<evidence type="ECO:0000313" key="3">
    <source>
        <dbReference type="Proteomes" id="UP000054564"/>
    </source>
</evidence>
<organism evidence="2 3">
    <name type="scientific">Puccinia striiformis f. sp. tritici PST-78</name>
    <dbReference type="NCBI Taxonomy" id="1165861"/>
    <lineage>
        <taxon>Eukaryota</taxon>
        <taxon>Fungi</taxon>
        <taxon>Dikarya</taxon>
        <taxon>Basidiomycota</taxon>
        <taxon>Pucciniomycotina</taxon>
        <taxon>Pucciniomycetes</taxon>
        <taxon>Pucciniales</taxon>
        <taxon>Pucciniaceae</taxon>
        <taxon>Puccinia</taxon>
    </lineage>
</organism>
<dbReference type="Proteomes" id="UP000054564">
    <property type="component" value="Unassembled WGS sequence"/>
</dbReference>
<sequence>MPSLTIDSTSSSQDNESHTNDSANTTNAGINQVTASSNDITGIQSECNNTIQSESNDTTNTELNDTIQSESNDTIRSELNKTSDIQSECNKADQKGTEDGSKDGSESNMEVNKNFEFEKLFETFNRTNEVCGLSLVQLNQMDQALSAYGFSGAIHMGVTHAPNGPIPHDQPTCMLIPAWFAARKGHPDRYRFPDCLSFRGMSHDGPNGEGCLIVYFQDLQDSTWIMILQTHS</sequence>
<feature type="compositionally biased region" description="Polar residues" evidence="1">
    <location>
        <begin position="1"/>
        <end position="72"/>
    </location>
</feature>
<keyword evidence="3" id="KW-1185">Reference proteome</keyword>
<dbReference type="AlphaFoldDB" id="A0A0L0UVD0"/>
<feature type="compositionally biased region" description="Basic and acidic residues" evidence="1">
    <location>
        <begin position="90"/>
        <end position="105"/>
    </location>
</feature>
<protein>
    <submittedName>
        <fullName evidence="2">Uncharacterized protein</fullName>
    </submittedName>
</protein>
<reference evidence="3" key="1">
    <citation type="submission" date="2014-03" db="EMBL/GenBank/DDBJ databases">
        <title>The Genome Sequence of Puccinia striiformis f. sp. tritici PST-78.</title>
        <authorList>
            <consortium name="The Broad Institute Genome Sequencing Platform"/>
            <person name="Cuomo C."/>
            <person name="Hulbert S."/>
            <person name="Chen X."/>
            <person name="Walker B."/>
            <person name="Young S.K."/>
            <person name="Zeng Q."/>
            <person name="Gargeya S."/>
            <person name="Fitzgerald M."/>
            <person name="Haas B."/>
            <person name="Abouelleil A."/>
            <person name="Alvarado L."/>
            <person name="Arachchi H.M."/>
            <person name="Berlin A.M."/>
            <person name="Chapman S.B."/>
            <person name="Goldberg J."/>
            <person name="Griggs A."/>
            <person name="Gujja S."/>
            <person name="Hansen M."/>
            <person name="Howarth C."/>
            <person name="Imamovic A."/>
            <person name="Larimer J."/>
            <person name="McCowan C."/>
            <person name="Montmayeur A."/>
            <person name="Murphy C."/>
            <person name="Neiman D."/>
            <person name="Pearson M."/>
            <person name="Priest M."/>
            <person name="Roberts A."/>
            <person name="Saif S."/>
            <person name="Shea T."/>
            <person name="Sisk P."/>
            <person name="Sykes S."/>
            <person name="Wortman J."/>
            <person name="Nusbaum C."/>
            <person name="Birren B."/>
        </authorList>
    </citation>
    <scope>NUCLEOTIDE SEQUENCE [LARGE SCALE GENOMIC DNA]</scope>
    <source>
        <strain evidence="3">race PST-78</strain>
    </source>
</reference>